<name>A0A1U9XPC2_9BIVA</name>
<dbReference type="Pfam" id="PF00032">
    <property type="entry name" value="Cytochrom_B_C"/>
    <property type="match status" value="1"/>
</dbReference>
<geneLocation type="mitochondrion" evidence="21"/>
<keyword evidence="8 17" id="KW-0479">Metal-binding</keyword>
<dbReference type="InterPro" id="IPR005797">
    <property type="entry name" value="Cyt_b/b6_N"/>
</dbReference>
<dbReference type="GO" id="GO:0005743">
    <property type="term" value="C:mitochondrial inner membrane"/>
    <property type="evidence" value="ECO:0007669"/>
    <property type="project" value="UniProtKB-SubCell"/>
</dbReference>
<keyword evidence="5 17" id="KW-0349">Heme</keyword>
<organism evidence="21">
    <name type="scientific">Semelidae sp. STW-2017</name>
    <dbReference type="NCBI Taxonomy" id="1969324"/>
    <lineage>
        <taxon>Eukaryota</taxon>
        <taxon>Metazoa</taxon>
        <taxon>Spiralia</taxon>
        <taxon>Lophotrochozoa</taxon>
        <taxon>Mollusca</taxon>
        <taxon>Bivalvia</taxon>
        <taxon>Autobranchia</taxon>
        <taxon>Heteroconchia</taxon>
        <taxon>Euheterodonta</taxon>
        <taxon>Imparidentia</taxon>
        <taxon>Neoheterodontei</taxon>
        <taxon>Cardiida</taxon>
        <taxon>Tellinoidea</taxon>
        <taxon>Semelidae</taxon>
    </lineage>
</organism>
<dbReference type="Pfam" id="PF00033">
    <property type="entry name" value="Cytochrome_B"/>
    <property type="match status" value="1"/>
</dbReference>
<comment type="cofactor">
    <cofactor evidence="18">
        <name>heme b</name>
        <dbReference type="ChEBI" id="CHEBI:60344"/>
    </cofactor>
    <text evidence="18">Binds 2 heme groups non-covalently.</text>
</comment>
<feature type="transmembrane region" description="Helical" evidence="18">
    <location>
        <begin position="110"/>
        <end position="132"/>
    </location>
</feature>
<evidence type="ECO:0000313" key="21">
    <source>
        <dbReference type="EMBL" id="AQZ26097.1"/>
    </source>
</evidence>
<dbReference type="GO" id="GO:0008121">
    <property type="term" value="F:quinol-cytochrome-c reductase activity"/>
    <property type="evidence" value="ECO:0007669"/>
    <property type="project" value="InterPro"/>
</dbReference>
<dbReference type="InterPro" id="IPR036150">
    <property type="entry name" value="Cyt_b/b6_C_sf"/>
</dbReference>
<dbReference type="InterPro" id="IPR005798">
    <property type="entry name" value="Cyt_b/b6_C"/>
</dbReference>
<dbReference type="InterPro" id="IPR048259">
    <property type="entry name" value="Cytochrome_b_N_euk/bac"/>
</dbReference>
<dbReference type="EMBL" id="KX815956">
    <property type="protein sequence ID" value="AQZ26097.1"/>
    <property type="molecule type" value="Genomic_DNA"/>
</dbReference>
<evidence type="ECO:0000256" key="10">
    <source>
        <dbReference type="ARBA" id="ARBA00022982"/>
    </source>
</evidence>
<comment type="similarity">
    <text evidence="18">Belongs to the cytochrome b family.</text>
</comment>
<feature type="binding site" description="axial binding residue" evidence="17">
    <location>
        <position position="196"/>
    </location>
    <ligand>
        <name>heme b</name>
        <dbReference type="ChEBI" id="CHEBI:60344"/>
        <label>b566</label>
    </ligand>
    <ligandPart>
        <name>Fe</name>
        <dbReference type="ChEBI" id="CHEBI:18248"/>
    </ligandPart>
</feature>
<dbReference type="SUPFAM" id="SSF81648">
    <property type="entry name" value="a domain/subunit of cytochrome bc1 complex (Ubiquinol-cytochrome c reductase)"/>
    <property type="match status" value="1"/>
</dbReference>
<dbReference type="CDD" id="cd00290">
    <property type="entry name" value="cytochrome_b_C"/>
    <property type="match status" value="1"/>
</dbReference>
<protein>
    <recommendedName>
        <fullName evidence="3 18">Cytochrome b</fullName>
    </recommendedName>
</protein>
<reference evidence="21" key="1">
    <citation type="journal article" date="2017" name="Mol. Phylogenet. Evol.">
        <title>Curious bivalves: Systematic utility and unusual properties of anomalodesmatan mitochondrial genomes.</title>
        <authorList>
            <person name="Williams S.T."/>
            <person name="Foster P.G."/>
            <person name="Hughes C."/>
            <person name="Harper E.M."/>
            <person name="Taylor J.D."/>
            <person name="Littlewood D.T."/>
            <person name="Dyal P."/>
            <person name="Hopkins K.P."/>
            <person name="Briscoe A.G."/>
        </authorList>
    </citation>
    <scope>NUCLEOTIDE SEQUENCE</scope>
</reference>
<dbReference type="InterPro" id="IPR016174">
    <property type="entry name" value="Di-haem_cyt_TM"/>
</dbReference>
<proteinExistence type="inferred from homology"/>
<dbReference type="GO" id="GO:0046872">
    <property type="term" value="F:metal ion binding"/>
    <property type="evidence" value="ECO:0007669"/>
    <property type="project" value="UniProtKB-UniRule"/>
</dbReference>
<evidence type="ECO:0000256" key="8">
    <source>
        <dbReference type="ARBA" id="ARBA00022723"/>
    </source>
</evidence>
<feature type="transmembrane region" description="Helical" evidence="18">
    <location>
        <begin position="346"/>
        <end position="364"/>
    </location>
</feature>
<keyword evidence="7 18" id="KW-0812">Transmembrane</keyword>
<keyword evidence="15 18" id="KW-0472">Membrane</keyword>
<evidence type="ECO:0000256" key="14">
    <source>
        <dbReference type="ARBA" id="ARBA00023128"/>
    </source>
</evidence>
<dbReference type="PANTHER" id="PTHR19271:SF16">
    <property type="entry name" value="CYTOCHROME B"/>
    <property type="match status" value="1"/>
</dbReference>
<comment type="function">
    <text evidence="1 18">Component of the ubiquinol-cytochrome c reductase complex (complex III or cytochrome b-c1 complex) that is part of the mitochondrial respiratory chain. The b-c1 complex mediates electron transfer from ubiquinol to cytochrome c. Contributes to the generation of a proton gradient across the mitochondrial membrane that is then used for ATP synthesis.</text>
</comment>
<keyword evidence="11 18" id="KW-1133">Transmembrane helix</keyword>
<dbReference type="GO" id="GO:0016491">
    <property type="term" value="F:oxidoreductase activity"/>
    <property type="evidence" value="ECO:0007669"/>
    <property type="project" value="UniProtKB-UniRule"/>
</dbReference>
<feature type="transmembrane region" description="Helical" evidence="18">
    <location>
        <begin position="316"/>
        <end position="340"/>
    </location>
</feature>
<dbReference type="InterPro" id="IPR027387">
    <property type="entry name" value="Cytb/b6-like_sf"/>
</dbReference>
<dbReference type="InterPro" id="IPR048260">
    <property type="entry name" value="Cytochrome_b_C_euk/bac"/>
</dbReference>
<evidence type="ECO:0000259" key="20">
    <source>
        <dbReference type="PROSITE" id="PS51003"/>
    </source>
</evidence>
<evidence type="ECO:0000256" key="6">
    <source>
        <dbReference type="ARBA" id="ARBA00022660"/>
    </source>
</evidence>
<evidence type="ECO:0000256" key="7">
    <source>
        <dbReference type="ARBA" id="ARBA00022692"/>
    </source>
</evidence>
<feature type="binding site" description="axial binding residue" evidence="17">
    <location>
        <position position="182"/>
    </location>
    <ligand>
        <name>heme b</name>
        <dbReference type="ChEBI" id="CHEBI:60344"/>
        <label>b562</label>
    </ligand>
    <ligandPart>
        <name>Fe</name>
        <dbReference type="ChEBI" id="CHEBI:18248"/>
    </ligandPart>
</feature>
<evidence type="ECO:0000256" key="11">
    <source>
        <dbReference type="ARBA" id="ARBA00022989"/>
    </source>
</evidence>
<dbReference type="CDD" id="cd00284">
    <property type="entry name" value="Cytochrome_b_N"/>
    <property type="match status" value="1"/>
</dbReference>
<evidence type="ECO:0000256" key="2">
    <source>
        <dbReference type="ARBA" id="ARBA00004448"/>
    </source>
</evidence>
<dbReference type="Gene3D" id="1.20.810.10">
    <property type="entry name" value="Cytochrome Bc1 Complex, Chain C"/>
    <property type="match status" value="1"/>
</dbReference>
<keyword evidence="13" id="KW-0830">Ubiquinone</keyword>
<evidence type="ECO:0000256" key="13">
    <source>
        <dbReference type="ARBA" id="ARBA00023075"/>
    </source>
</evidence>
<evidence type="ECO:0000259" key="19">
    <source>
        <dbReference type="PROSITE" id="PS51002"/>
    </source>
</evidence>
<evidence type="ECO:0000256" key="1">
    <source>
        <dbReference type="ARBA" id="ARBA00002566"/>
    </source>
</evidence>
<accession>A0A1U9XPC2</accession>
<evidence type="ECO:0000256" key="16">
    <source>
        <dbReference type="PIRSR" id="PIRSR038885-1"/>
    </source>
</evidence>
<keyword evidence="4 18" id="KW-0813">Transport</keyword>
<feature type="transmembrane region" description="Helical" evidence="18">
    <location>
        <begin position="229"/>
        <end position="250"/>
    </location>
</feature>
<comment type="subcellular location">
    <subcellularLocation>
        <location evidence="2">Mitochondrion inner membrane</location>
        <topology evidence="2">Multi-pass membrane protein</topology>
    </subcellularLocation>
</comment>
<feature type="transmembrane region" description="Helical" evidence="18">
    <location>
        <begin position="287"/>
        <end position="304"/>
    </location>
</feature>
<feature type="domain" description="Cytochrome b/b6 C-terminal region profile" evidence="20">
    <location>
        <begin position="210"/>
        <end position="380"/>
    </location>
</feature>
<keyword evidence="6 18" id="KW-0679">Respiratory chain</keyword>
<comment type="cofactor">
    <cofactor evidence="17">
        <name>heme</name>
        <dbReference type="ChEBI" id="CHEBI:30413"/>
    </cofactor>
    <text evidence="17">Binds 2 heme groups non-covalently.</text>
</comment>
<feature type="transmembrane region" description="Helical" evidence="18">
    <location>
        <begin position="77"/>
        <end position="98"/>
    </location>
</feature>
<evidence type="ECO:0000256" key="4">
    <source>
        <dbReference type="ARBA" id="ARBA00022448"/>
    </source>
</evidence>
<feature type="binding site" description="axial binding residue" evidence="17">
    <location>
        <position position="83"/>
    </location>
    <ligand>
        <name>heme b</name>
        <dbReference type="ChEBI" id="CHEBI:60344"/>
        <label>b562</label>
    </ligand>
    <ligandPart>
        <name>Fe</name>
        <dbReference type="ChEBI" id="CHEBI:18248"/>
    </ligandPart>
</feature>
<feature type="transmembrane region" description="Helical" evidence="18">
    <location>
        <begin position="37"/>
        <end position="57"/>
    </location>
</feature>
<dbReference type="GO" id="GO:0045275">
    <property type="term" value="C:respiratory chain complex III"/>
    <property type="evidence" value="ECO:0007669"/>
    <property type="project" value="InterPro"/>
</dbReference>
<feature type="binding site" evidence="16">
    <location>
        <position position="201"/>
    </location>
    <ligand>
        <name>a ubiquinone</name>
        <dbReference type="ChEBI" id="CHEBI:16389"/>
    </ligand>
</feature>
<dbReference type="GO" id="GO:0006122">
    <property type="term" value="P:mitochondrial electron transport, ubiquinol to cytochrome c"/>
    <property type="evidence" value="ECO:0007669"/>
    <property type="project" value="TreeGrafter"/>
</dbReference>
<evidence type="ECO:0000256" key="15">
    <source>
        <dbReference type="ARBA" id="ARBA00023136"/>
    </source>
</evidence>
<dbReference type="PANTHER" id="PTHR19271">
    <property type="entry name" value="CYTOCHROME B"/>
    <property type="match status" value="1"/>
</dbReference>
<dbReference type="PROSITE" id="PS51002">
    <property type="entry name" value="CYTB_NTER"/>
    <property type="match status" value="1"/>
</dbReference>
<evidence type="ECO:0000256" key="12">
    <source>
        <dbReference type="ARBA" id="ARBA00023004"/>
    </source>
</evidence>
<keyword evidence="14 18" id="KW-0496">Mitochondrion</keyword>
<sequence length="413" mass="47153">MYAPRYSNKILRTVAGSFYDLPCPINLNMWWNFGSMLGVLLVVQILSGFIMACHYTPHEGLAFSSVVHIMHDVHEGWLFRSVHSNGASFFFFCIYAHIGRGLYYHSFTLHKTWMVGVTMYIMLMAIAFMGYVLPWGQMSYWGATVITNLFSAIPYIGNMITQWIWGGYVVCDATLKRFYVLHMYLPFVLMGLAAIHLYYLHDSGSNNPLGVDDGGDLVSFHPYYSHKDFLGILMMVGSLILIVLFVPDLFGEAENYIPANPYKTPIHIQPEWYFLFAYTILRSVPNKGGGVAALGASVAILYLLPFRSKHFHLGFAFYPLSQFFYWVFVGSFLMLTFIGMRPVEDPYIIMGQIGSVMYFSYYPLHSLLEQMWDKIMSYLQFSFAYNANDLTKGSLSVVYNGGNELNWSELSGK</sequence>
<evidence type="ECO:0000256" key="3">
    <source>
        <dbReference type="ARBA" id="ARBA00013531"/>
    </source>
</evidence>
<dbReference type="AlphaFoldDB" id="A0A1U9XPC2"/>
<keyword evidence="12 17" id="KW-0408">Iron</keyword>
<dbReference type="PROSITE" id="PS51003">
    <property type="entry name" value="CYTB_CTER"/>
    <property type="match status" value="1"/>
</dbReference>
<evidence type="ECO:0000256" key="18">
    <source>
        <dbReference type="RuleBase" id="RU362117"/>
    </source>
</evidence>
<dbReference type="PIRSF" id="PIRSF038885">
    <property type="entry name" value="COB"/>
    <property type="match status" value="1"/>
</dbReference>
<keyword evidence="9" id="KW-0999">Mitochondrion inner membrane</keyword>
<feature type="binding site" description="axial binding residue" evidence="17">
    <location>
        <position position="97"/>
    </location>
    <ligand>
        <name>heme b</name>
        <dbReference type="ChEBI" id="CHEBI:60344"/>
        <label>b566</label>
    </ligand>
    <ligandPart>
        <name>Fe</name>
        <dbReference type="ChEBI" id="CHEBI:18248"/>
    </ligandPart>
</feature>
<gene>
    <name evidence="21" type="primary">CYTB</name>
</gene>
<dbReference type="InterPro" id="IPR030689">
    <property type="entry name" value="Cytochrome_b"/>
</dbReference>
<evidence type="ECO:0000256" key="5">
    <source>
        <dbReference type="ARBA" id="ARBA00022617"/>
    </source>
</evidence>
<evidence type="ECO:0000256" key="9">
    <source>
        <dbReference type="ARBA" id="ARBA00022792"/>
    </source>
</evidence>
<feature type="domain" description="Cytochrome b/b6 N-terminal region profile" evidence="19">
    <location>
        <begin position="1"/>
        <end position="209"/>
    </location>
</feature>
<feature type="transmembrane region" description="Helical" evidence="18">
    <location>
        <begin position="178"/>
        <end position="199"/>
    </location>
</feature>
<dbReference type="SUPFAM" id="SSF81342">
    <property type="entry name" value="Transmembrane di-heme cytochromes"/>
    <property type="match status" value="1"/>
</dbReference>
<evidence type="ECO:0000256" key="17">
    <source>
        <dbReference type="PIRSR" id="PIRSR038885-2"/>
    </source>
</evidence>
<keyword evidence="10 18" id="KW-0249">Electron transport</keyword>